<keyword evidence="5 8" id="KW-0472">Membrane</keyword>
<dbReference type="PANTHER" id="PTHR42643">
    <property type="entry name" value="IONOTROPIC RECEPTOR 20A-RELATED"/>
    <property type="match status" value="1"/>
</dbReference>
<evidence type="ECO:0000256" key="2">
    <source>
        <dbReference type="ARBA" id="ARBA00022475"/>
    </source>
</evidence>
<protein>
    <recommendedName>
        <fullName evidence="12">Ionotropic receptor</fullName>
    </recommendedName>
</protein>
<evidence type="ECO:0000256" key="1">
    <source>
        <dbReference type="ARBA" id="ARBA00004651"/>
    </source>
</evidence>
<dbReference type="SUPFAM" id="SSF53850">
    <property type="entry name" value="Periplasmic binding protein-like II"/>
    <property type="match status" value="1"/>
</dbReference>
<dbReference type="AlphaFoldDB" id="A0AA38I3C6"/>
<organism evidence="10 11">
    <name type="scientific">Zophobas morio</name>
    <dbReference type="NCBI Taxonomy" id="2755281"/>
    <lineage>
        <taxon>Eukaryota</taxon>
        <taxon>Metazoa</taxon>
        <taxon>Ecdysozoa</taxon>
        <taxon>Arthropoda</taxon>
        <taxon>Hexapoda</taxon>
        <taxon>Insecta</taxon>
        <taxon>Pterygota</taxon>
        <taxon>Neoptera</taxon>
        <taxon>Endopterygota</taxon>
        <taxon>Coleoptera</taxon>
        <taxon>Polyphaga</taxon>
        <taxon>Cucujiformia</taxon>
        <taxon>Tenebrionidae</taxon>
        <taxon>Zophobas</taxon>
    </lineage>
</organism>
<keyword evidence="9" id="KW-0732">Signal</keyword>
<evidence type="ECO:0000256" key="3">
    <source>
        <dbReference type="ARBA" id="ARBA00022692"/>
    </source>
</evidence>
<dbReference type="EMBL" id="JALNTZ010000006">
    <property type="protein sequence ID" value="KAJ3647486.1"/>
    <property type="molecule type" value="Genomic_DNA"/>
</dbReference>
<feature type="chain" id="PRO_5041369583" description="Ionotropic receptor" evidence="9">
    <location>
        <begin position="19"/>
        <end position="643"/>
    </location>
</feature>
<evidence type="ECO:0000313" key="11">
    <source>
        <dbReference type="Proteomes" id="UP001168821"/>
    </source>
</evidence>
<dbReference type="PANTHER" id="PTHR42643:SF38">
    <property type="entry name" value="IONOTROPIC RECEPTOR 100A"/>
    <property type="match status" value="1"/>
</dbReference>
<evidence type="ECO:0000256" key="5">
    <source>
        <dbReference type="ARBA" id="ARBA00023136"/>
    </source>
</evidence>
<sequence length="643" mass="73175">MLRILFVLSVFFFDQSSACVVPGEELLTLLQAHFRFVNFLTINVIQSGSCTQQIHNTANTLIKLLLKGQFEWTLQIQEIFLPPCFTHDTQQDVSFDASTNSQITVTEDILKLKKYSTEPGNGYLFIIWSPEKFEEFLDHHTSLAVPKSRCTYSILFVISSANTCGTIRKQIEHLMRRLWADFNLVNIIIQAPCSCQDATFIYRPFVKTRDSWGTLQSYTFQQITQNPTLLVTSLRNLNHFPVRVSLFEKLPTALQAVPNMLKFNPIYQDLSVSKEFAGSDGLLVGTLVQYLNFEAVVDPDLPRLYGHVLQNGSVIGVLALVLNGKSDYGANRRILSYYPVDGFEFTVAYSSDKISAVVPKSLKVPRGLSIFNCFDKLSWVLIFVVSFVCVFFWYLISRDNLYNTLKEIYSLLVGMSVQIVPSSYQTFFLTSCMIFNLIIFGVIQGSLFTDFTTPSYYPEINTVEEVDKSQLPIMTYVWLLIKDNSSQLLNRLKVKSIPESANMYEIVALYKNVVSIDRKFDVEVAIRTQFTGDDGVPLLHMVKEDIATFLLSCIVPKGSPYLLMFNNVITSMFEGGFIKKWDNDVVESIMVERINRMISAKKFKAFSLDDIQAAFYITGVGYVCSVVAFVGEIMKNKFREQQF</sequence>
<evidence type="ECO:0000256" key="4">
    <source>
        <dbReference type="ARBA" id="ARBA00022989"/>
    </source>
</evidence>
<dbReference type="Proteomes" id="UP001168821">
    <property type="component" value="Unassembled WGS sequence"/>
</dbReference>
<keyword evidence="7" id="KW-0325">Glycoprotein</keyword>
<dbReference type="InterPro" id="IPR052192">
    <property type="entry name" value="Insect_Ionotropic_Sensory_Rcpt"/>
</dbReference>
<reference evidence="10" key="1">
    <citation type="journal article" date="2023" name="G3 (Bethesda)">
        <title>Whole genome assemblies of Zophobas morio and Tenebrio molitor.</title>
        <authorList>
            <person name="Kaur S."/>
            <person name="Stinson S.A."/>
            <person name="diCenzo G.C."/>
        </authorList>
    </citation>
    <scope>NUCLEOTIDE SEQUENCE</scope>
    <source>
        <strain evidence="10">QUZm001</strain>
    </source>
</reference>
<keyword evidence="3 8" id="KW-0812">Transmembrane</keyword>
<proteinExistence type="predicted"/>
<evidence type="ECO:0000256" key="7">
    <source>
        <dbReference type="ARBA" id="ARBA00023180"/>
    </source>
</evidence>
<keyword evidence="4 8" id="KW-1133">Transmembrane helix</keyword>
<dbReference type="GO" id="GO:0005886">
    <property type="term" value="C:plasma membrane"/>
    <property type="evidence" value="ECO:0007669"/>
    <property type="project" value="UniProtKB-SubCell"/>
</dbReference>
<feature type="transmembrane region" description="Helical" evidence="8">
    <location>
        <begin position="613"/>
        <end position="634"/>
    </location>
</feature>
<keyword evidence="11" id="KW-1185">Reference proteome</keyword>
<keyword evidence="6" id="KW-0675">Receptor</keyword>
<comment type="caution">
    <text evidence="10">The sequence shown here is derived from an EMBL/GenBank/DDBJ whole genome shotgun (WGS) entry which is preliminary data.</text>
</comment>
<comment type="subcellular location">
    <subcellularLocation>
        <location evidence="1">Cell membrane</location>
        <topology evidence="1">Multi-pass membrane protein</topology>
    </subcellularLocation>
</comment>
<accession>A0AA38I3C6</accession>
<feature type="signal peptide" evidence="9">
    <location>
        <begin position="1"/>
        <end position="18"/>
    </location>
</feature>
<name>A0AA38I3C6_9CUCU</name>
<evidence type="ECO:0000256" key="6">
    <source>
        <dbReference type="ARBA" id="ARBA00023170"/>
    </source>
</evidence>
<feature type="transmembrane region" description="Helical" evidence="8">
    <location>
        <begin position="377"/>
        <end position="396"/>
    </location>
</feature>
<evidence type="ECO:0000313" key="10">
    <source>
        <dbReference type="EMBL" id="KAJ3647486.1"/>
    </source>
</evidence>
<evidence type="ECO:0000256" key="8">
    <source>
        <dbReference type="SAM" id="Phobius"/>
    </source>
</evidence>
<feature type="transmembrane region" description="Helical" evidence="8">
    <location>
        <begin position="427"/>
        <end position="448"/>
    </location>
</feature>
<evidence type="ECO:0000256" key="9">
    <source>
        <dbReference type="SAM" id="SignalP"/>
    </source>
</evidence>
<evidence type="ECO:0008006" key="12">
    <source>
        <dbReference type="Google" id="ProtNLM"/>
    </source>
</evidence>
<gene>
    <name evidence="10" type="ORF">Zmor_019363</name>
</gene>
<keyword evidence="2" id="KW-1003">Cell membrane</keyword>